<evidence type="ECO:0000256" key="7">
    <source>
        <dbReference type="RuleBase" id="RU004187"/>
    </source>
</evidence>
<dbReference type="GO" id="GO:0016887">
    <property type="term" value="F:ATP hydrolysis activity"/>
    <property type="evidence" value="ECO:0007669"/>
    <property type="project" value="InterPro"/>
</dbReference>
<dbReference type="InterPro" id="IPR027413">
    <property type="entry name" value="GROEL-like_equatorial_sf"/>
</dbReference>
<dbReference type="SUPFAM" id="SSF52029">
    <property type="entry name" value="GroEL apical domain-like"/>
    <property type="match status" value="1"/>
</dbReference>
<comment type="subcellular location">
    <subcellularLocation>
        <location evidence="1">Cytoplasm</location>
    </subcellularLocation>
</comment>
<dbReference type="AlphaFoldDB" id="A0A0H5R5D1"/>
<dbReference type="CDD" id="cd03342">
    <property type="entry name" value="TCP1_zeta"/>
    <property type="match status" value="1"/>
</dbReference>
<reference evidence="8" key="1">
    <citation type="submission" date="2015-04" db="EMBL/GenBank/DDBJ databases">
        <title>The genome sequence of the plant pathogenic Rhizarian Plasmodiophora brassicae reveals insights in its biotrophic life cycle and the origin of chitin synthesis.</title>
        <authorList>
            <person name="Schwelm A."/>
            <person name="Fogelqvist J."/>
            <person name="Knaust A."/>
            <person name="Julke S."/>
            <person name="Lilja T."/>
            <person name="Dhandapani V."/>
            <person name="Bonilla-Rosso G."/>
            <person name="Karlsson M."/>
            <person name="Shevchenko A."/>
            <person name="Choi S.R."/>
            <person name="Kim H.G."/>
            <person name="Park J.Y."/>
            <person name="Lim Y.P."/>
            <person name="Ludwig-Muller J."/>
            <person name="Dixelius C."/>
        </authorList>
    </citation>
    <scope>NUCLEOTIDE SEQUENCE</scope>
    <source>
        <tissue evidence="8">Potato root galls</tissue>
    </source>
</reference>
<dbReference type="InterPro" id="IPR027410">
    <property type="entry name" value="TCP-1-like_intermed_sf"/>
</dbReference>
<dbReference type="Gene3D" id="1.10.560.10">
    <property type="entry name" value="GroEL-like equatorial domain"/>
    <property type="match status" value="1"/>
</dbReference>
<dbReference type="InterPro" id="IPR027409">
    <property type="entry name" value="GroEL-like_apical_dom_sf"/>
</dbReference>
<evidence type="ECO:0000256" key="2">
    <source>
        <dbReference type="ARBA" id="ARBA00008020"/>
    </source>
</evidence>
<dbReference type="NCBIfam" id="TIGR02347">
    <property type="entry name" value="chap_CCT_zeta"/>
    <property type="match status" value="1"/>
</dbReference>
<dbReference type="PANTHER" id="PTHR11353">
    <property type="entry name" value="CHAPERONIN"/>
    <property type="match status" value="1"/>
</dbReference>
<dbReference type="PROSITE" id="PS00995">
    <property type="entry name" value="TCP1_3"/>
    <property type="match status" value="1"/>
</dbReference>
<dbReference type="SUPFAM" id="SSF54849">
    <property type="entry name" value="GroEL-intermediate domain like"/>
    <property type="match status" value="1"/>
</dbReference>
<evidence type="ECO:0000256" key="5">
    <source>
        <dbReference type="ARBA" id="ARBA00022840"/>
    </source>
</evidence>
<evidence type="ECO:0000256" key="6">
    <source>
        <dbReference type="ARBA" id="ARBA00023186"/>
    </source>
</evidence>
<dbReference type="FunFam" id="3.50.7.10:FF:000004">
    <property type="entry name" value="T-complex protein 1 subunit zeta"/>
    <property type="match status" value="1"/>
</dbReference>
<dbReference type="InterPro" id="IPR017998">
    <property type="entry name" value="Chaperone_TCP-1"/>
</dbReference>
<dbReference type="SUPFAM" id="SSF48592">
    <property type="entry name" value="GroEL equatorial domain-like"/>
    <property type="match status" value="1"/>
</dbReference>
<accession>A0A0H5R5D1</accession>
<feature type="non-terminal residue" evidence="8">
    <location>
        <position position="1"/>
    </location>
</feature>
<keyword evidence="6 7" id="KW-0143">Chaperone</keyword>
<organism evidence="8">
    <name type="scientific">Spongospora subterranea</name>
    <dbReference type="NCBI Taxonomy" id="70186"/>
    <lineage>
        <taxon>Eukaryota</taxon>
        <taxon>Sar</taxon>
        <taxon>Rhizaria</taxon>
        <taxon>Endomyxa</taxon>
        <taxon>Phytomyxea</taxon>
        <taxon>Plasmodiophorida</taxon>
        <taxon>Plasmodiophoridae</taxon>
        <taxon>Spongospora</taxon>
    </lineage>
</organism>
<evidence type="ECO:0000313" key="8">
    <source>
        <dbReference type="EMBL" id="CRZ08997.1"/>
    </source>
</evidence>
<evidence type="ECO:0008006" key="9">
    <source>
        <dbReference type="Google" id="ProtNLM"/>
    </source>
</evidence>
<name>A0A0H5R5D1_9EUKA</name>
<protein>
    <recommendedName>
        <fullName evidence="9">T-complex protein 1 subunit zeta</fullName>
    </recommendedName>
</protein>
<dbReference type="FunFam" id="1.10.560.10:FF:000038">
    <property type="entry name" value="Chaperonin containing TCP1 subunit 6B"/>
    <property type="match status" value="1"/>
</dbReference>
<comment type="similarity">
    <text evidence="2 7">Belongs to the TCP-1 chaperonin family.</text>
</comment>
<dbReference type="PROSITE" id="PS00751">
    <property type="entry name" value="TCP1_2"/>
    <property type="match status" value="1"/>
</dbReference>
<keyword evidence="5 7" id="KW-0067">ATP-binding</keyword>
<dbReference type="InterPro" id="IPR002423">
    <property type="entry name" value="Cpn60/GroEL/TCP-1"/>
</dbReference>
<dbReference type="FunFam" id="3.30.260.10:FF:000017">
    <property type="entry name" value="T-complex protein 1 subunit zeta"/>
    <property type="match status" value="1"/>
</dbReference>
<keyword evidence="3" id="KW-0963">Cytoplasm</keyword>
<proteinExistence type="inferred from homology"/>
<dbReference type="GO" id="GO:0051082">
    <property type="term" value="F:unfolded protein binding"/>
    <property type="evidence" value="ECO:0007669"/>
    <property type="project" value="InterPro"/>
</dbReference>
<dbReference type="FunFam" id="1.10.560.10:FF:000058">
    <property type="entry name" value="T-complex protein 1 subunit zeta"/>
    <property type="match status" value="1"/>
</dbReference>
<dbReference type="GO" id="GO:0140662">
    <property type="term" value="F:ATP-dependent protein folding chaperone"/>
    <property type="evidence" value="ECO:0007669"/>
    <property type="project" value="InterPro"/>
</dbReference>
<dbReference type="InterPro" id="IPR012722">
    <property type="entry name" value="Chap_CCT_zeta"/>
</dbReference>
<sequence>LLHLISHPEHDFQIMSSSLATLNPNADRIGGTNVALQINIGAAKSLQSVLTSNIGPMGTIKMLVSGGGEIKLTKDGNVLLHQMQIQHPTASLIARTATAQDDITGDGTTSNVLFTGELLKQAERYVMDGLHPRLIVEGMELAKDETAKFLSEFNIPIDTSNQKEARKILTATAQTSLRTKVRRQLADHLTDVVVEAVLAVTSQSDIDLHMVEIMEIKTKSDLDTKLVKGLVLDHGARHPGAPRSTENAFILTCNVSLEYEKTEVNSGFFYNSAEERQKMVAAERSFTDERVKKIVALKKAVCVGDKSHYGFVVINQKGIDPVSLDILHKAGIIGIRRAKRRNMERLSLAVGGYAVNSVDDLEPSCLGFAQSVYEQSMGDDKYTFIETAGMAKSCTIVVRGPNNHTVAQIKDAIRDGLRAVRNCLVDGAVVPGAGAFEVAAYLNLLKFKDTVKGRAKLGVQAFADGLLVIPKSLAANAGLDVQQALLDLIDEAKSNDGPSGAVGLDLTSGKPVCSADASIYDNLAVKKQFLHLGSIIATKLLLVDEVMRAGRPQGKDRHGEDPVGHED</sequence>
<dbReference type="GO" id="GO:0005524">
    <property type="term" value="F:ATP binding"/>
    <property type="evidence" value="ECO:0007669"/>
    <property type="project" value="UniProtKB-KW"/>
</dbReference>
<evidence type="ECO:0000256" key="3">
    <source>
        <dbReference type="ARBA" id="ARBA00022490"/>
    </source>
</evidence>
<dbReference type="EMBL" id="HACM01008555">
    <property type="protein sequence ID" value="CRZ08997.1"/>
    <property type="molecule type" value="Transcribed_RNA"/>
</dbReference>
<dbReference type="Gene3D" id="3.30.260.10">
    <property type="entry name" value="TCP-1-like chaperonin intermediate domain"/>
    <property type="match status" value="1"/>
</dbReference>
<dbReference type="Gene3D" id="3.50.7.10">
    <property type="entry name" value="GroEL"/>
    <property type="match status" value="1"/>
</dbReference>
<dbReference type="PRINTS" id="PR00304">
    <property type="entry name" value="TCOMPLEXTCP1"/>
</dbReference>
<evidence type="ECO:0000256" key="1">
    <source>
        <dbReference type="ARBA" id="ARBA00004496"/>
    </source>
</evidence>
<keyword evidence="4 7" id="KW-0547">Nucleotide-binding</keyword>
<evidence type="ECO:0000256" key="4">
    <source>
        <dbReference type="ARBA" id="ARBA00022741"/>
    </source>
</evidence>
<dbReference type="InterPro" id="IPR002194">
    <property type="entry name" value="Chaperonin_TCP-1_CS"/>
</dbReference>
<dbReference type="GO" id="GO:0005737">
    <property type="term" value="C:cytoplasm"/>
    <property type="evidence" value="ECO:0007669"/>
    <property type="project" value="UniProtKB-SubCell"/>
</dbReference>
<dbReference type="Pfam" id="PF00118">
    <property type="entry name" value="Cpn60_TCP1"/>
    <property type="match status" value="1"/>
</dbReference>